<dbReference type="CDD" id="cd15465">
    <property type="entry name" value="bS6_mito"/>
    <property type="match status" value="1"/>
</dbReference>
<dbReference type="NCBIfam" id="TIGR00166">
    <property type="entry name" value="S6"/>
    <property type="match status" value="1"/>
</dbReference>
<accession>A0AAV1IIJ0</accession>
<dbReference type="GO" id="GO:0006412">
    <property type="term" value="P:translation"/>
    <property type="evidence" value="ECO:0007669"/>
    <property type="project" value="InterPro"/>
</dbReference>
<keyword evidence="7" id="KW-1185">Reference proteome</keyword>
<gene>
    <name evidence="6" type="ORF">CVIRNUC_009240</name>
</gene>
<dbReference type="AlphaFoldDB" id="A0AAV1IIJ0"/>
<keyword evidence="2" id="KW-0699">rRNA-binding</keyword>
<comment type="caution">
    <text evidence="6">The sequence shown here is derived from an EMBL/GenBank/DDBJ whole genome shotgun (WGS) entry which is preliminary data.</text>
</comment>
<keyword evidence="5" id="KW-0687">Ribonucleoprotein</keyword>
<dbReference type="GO" id="GO:0003735">
    <property type="term" value="F:structural constituent of ribosome"/>
    <property type="evidence" value="ECO:0007669"/>
    <property type="project" value="InterPro"/>
</dbReference>
<dbReference type="HAMAP" id="MF_00360">
    <property type="entry name" value="Ribosomal_bS6"/>
    <property type="match status" value="1"/>
</dbReference>
<dbReference type="EMBL" id="CAUYUE010000013">
    <property type="protein sequence ID" value="CAK0786027.1"/>
    <property type="molecule type" value="Genomic_DNA"/>
</dbReference>
<keyword evidence="3" id="KW-0694">RNA-binding</keyword>
<dbReference type="InterPro" id="IPR000529">
    <property type="entry name" value="Ribosomal_bS6"/>
</dbReference>
<evidence type="ECO:0000256" key="4">
    <source>
        <dbReference type="ARBA" id="ARBA00022980"/>
    </source>
</evidence>
<dbReference type="Gene3D" id="3.30.70.60">
    <property type="match status" value="1"/>
</dbReference>
<dbReference type="GO" id="GO:0005737">
    <property type="term" value="C:cytoplasm"/>
    <property type="evidence" value="ECO:0007669"/>
    <property type="project" value="UniProtKB-ARBA"/>
</dbReference>
<evidence type="ECO:0008006" key="8">
    <source>
        <dbReference type="Google" id="ProtNLM"/>
    </source>
</evidence>
<proteinExistence type="inferred from homology"/>
<keyword evidence="4" id="KW-0689">Ribosomal protein</keyword>
<sequence length="121" mass="13936">MPLYELFCMARPALARPDAAQLIRNIAGAVLSRDGVLTDIKSFGDRQLAYTIKRPGQRYEEAFMWQIDFAAPPSVLDNLKHLLKVDNRIIRYVFLKREPFKPLPTTYKVARQADKQLTSQQ</sequence>
<dbReference type="PANTHER" id="PTHR21011:SF1">
    <property type="entry name" value="SMALL RIBOSOMAL SUBUNIT PROTEIN BS6M"/>
    <property type="match status" value="1"/>
</dbReference>
<name>A0AAV1IIJ0_9CHLO</name>
<protein>
    <recommendedName>
        <fullName evidence="8">Ribosomal protein S6</fullName>
    </recommendedName>
</protein>
<dbReference type="InterPro" id="IPR035980">
    <property type="entry name" value="Ribosomal_bS6_sf"/>
</dbReference>
<dbReference type="InterPro" id="IPR014717">
    <property type="entry name" value="Transl_elong_EF1B/ribsomal_bS6"/>
</dbReference>
<dbReference type="PANTHER" id="PTHR21011">
    <property type="entry name" value="MITOCHONDRIAL 28S RIBOSOMAL PROTEIN S6"/>
    <property type="match status" value="1"/>
</dbReference>
<dbReference type="GO" id="GO:1990904">
    <property type="term" value="C:ribonucleoprotein complex"/>
    <property type="evidence" value="ECO:0007669"/>
    <property type="project" value="UniProtKB-KW"/>
</dbReference>
<dbReference type="InterPro" id="IPR020814">
    <property type="entry name" value="Ribosomal_S6_plastid/chlpt"/>
</dbReference>
<evidence type="ECO:0000256" key="2">
    <source>
        <dbReference type="ARBA" id="ARBA00022730"/>
    </source>
</evidence>
<dbReference type="InterPro" id="IPR020815">
    <property type="entry name" value="Ribosomal_bS6_CS"/>
</dbReference>
<dbReference type="SUPFAM" id="SSF54995">
    <property type="entry name" value="Ribosomal protein S6"/>
    <property type="match status" value="1"/>
</dbReference>
<dbReference type="Proteomes" id="UP001314263">
    <property type="component" value="Unassembled WGS sequence"/>
</dbReference>
<organism evidence="6 7">
    <name type="scientific">Coccomyxa viridis</name>
    <dbReference type="NCBI Taxonomy" id="1274662"/>
    <lineage>
        <taxon>Eukaryota</taxon>
        <taxon>Viridiplantae</taxon>
        <taxon>Chlorophyta</taxon>
        <taxon>core chlorophytes</taxon>
        <taxon>Trebouxiophyceae</taxon>
        <taxon>Trebouxiophyceae incertae sedis</taxon>
        <taxon>Coccomyxaceae</taxon>
        <taxon>Coccomyxa</taxon>
    </lineage>
</organism>
<reference evidence="6 7" key="1">
    <citation type="submission" date="2023-10" db="EMBL/GenBank/DDBJ databases">
        <authorList>
            <person name="Maclean D."/>
            <person name="Macfadyen A."/>
        </authorList>
    </citation>
    <scope>NUCLEOTIDE SEQUENCE [LARGE SCALE GENOMIC DNA]</scope>
</reference>
<evidence type="ECO:0000313" key="7">
    <source>
        <dbReference type="Proteomes" id="UP001314263"/>
    </source>
</evidence>
<dbReference type="Pfam" id="PF01250">
    <property type="entry name" value="Ribosomal_S6"/>
    <property type="match status" value="1"/>
</dbReference>
<evidence type="ECO:0000256" key="1">
    <source>
        <dbReference type="ARBA" id="ARBA00009512"/>
    </source>
</evidence>
<evidence type="ECO:0000313" key="6">
    <source>
        <dbReference type="EMBL" id="CAK0786027.1"/>
    </source>
</evidence>
<evidence type="ECO:0000256" key="3">
    <source>
        <dbReference type="ARBA" id="ARBA00022884"/>
    </source>
</evidence>
<evidence type="ECO:0000256" key="5">
    <source>
        <dbReference type="ARBA" id="ARBA00023274"/>
    </source>
</evidence>
<comment type="similarity">
    <text evidence="1">Belongs to the bacterial ribosomal protein bS6 family.</text>
</comment>
<dbReference type="GO" id="GO:0070181">
    <property type="term" value="F:small ribosomal subunit rRNA binding"/>
    <property type="evidence" value="ECO:0007669"/>
    <property type="project" value="TreeGrafter"/>
</dbReference>
<dbReference type="PROSITE" id="PS01048">
    <property type="entry name" value="RIBOSOMAL_S6"/>
    <property type="match status" value="1"/>
</dbReference>
<dbReference type="GO" id="GO:0005840">
    <property type="term" value="C:ribosome"/>
    <property type="evidence" value="ECO:0007669"/>
    <property type="project" value="UniProtKB-KW"/>
</dbReference>